<dbReference type="AlphaFoldDB" id="A0A2T7A018"/>
<sequence>MMAGRKKARAGAVPAVPASSSRLTEKTSSRDQVASRMDVEKSETSAPSNSGVDNGSDGVISDGGYANEGSSSLSTKKALRGTPPTDQAAAGRIRQRRTTTLALVNYKVDSDDSDSDQIGNANDYVVSGTSNSPANNTATGKAKVPADGEGLESAEKPKGSSASRRTRGSIAKGNKEPSTIIKRKGRAFPLKGDSPCGYVALELSPKFKYLQKTPCQRNKKLPEHCEACITKSVKTGGCRFVGIRRFKYDYYESEESDPTDQEFCVADDQMSLEQLAQVEGQQGEKADNSADAKTILSLIGVNLLAKLNSELYHEEFHSGVLKKTSLDGGRRPLVRLKKITLRTICDICSTTTLFGTYLSGCCGREFCLDCWTEWTPMVKDVSLPTMPDKCTSQRLHNKNSFYFATRAYPGEIKFFISRIRAYRDRAALEPEDDNPVPDIPVNTPVHPGEKGPIYLGTPTGFEETVSKIQFQSLWKKGGIPLVIKGLREKFTLPWDPEFFIETYGDRPCAITDCGTGQVGVSTVGDFFRNFSKTDVEDKATLRSLKLKDWPPESDFKDEFPKLFNDFEGALPFPEYTNRDASLNLVSRLPNDWTKPDLGPKMYNAYPAPDFIPVKKGPPNPVKGTTNLHFDMTDAVNILVHQSGGPTHAANKLWEEVHGYPKCGAIWDIFPPESSAAIRRYLKQRDASVDDPLNRPLFYLTEEDLIELGKPEYDVRSYRIYQSTGDAVFVPAGCPHQVRNKESCIKVAVDFFSAENAAVCTDLLADFRALAKATTGKSALRLVGKRDDVLQPYNCLLFNWIKLTGMSFEHAVKTHKVDLANGKLVDEAGDSGSELTDLDDIEQEDFMSDSGPRSSNESVSIQKDPGGKLKPHQRNRKRGSSSNSDEDAAPKTDSKRAKKEHIPSTSSPKRADKHGTSAELDNNGSGDNLSPPPQPRAKRAKRASVRTPVKGKVVKSQAVIKASTLGSLSPSGVGTGGRRSGDGAASRETLNAPTNHNQGEVYSPEPELPGGGVNIPAENGGDGQSAVPATAA</sequence>
<dbReference type="GO" id="GO:0032454">
    <property type="term" value="F:histone H3K9 demethylase activity"/>
    <property type="evidence" value="ECO:0007669"/>
    <property type="project" value="InterPro"/>
</dbReference>
<feature type="region of interest" description="Disordered" evidence="4">
    <location>
        <begin position="1"/>
        <end position="186"/>
    </location>
</feature>
<feature type="compositionally biased region" description="Polar residues" evidence="4">
    <location>
        <begin position="850"/>
        <end position="860"/>
    </location>
</feature>
<dbReference type="GO" id="GO:0000118">
    <property type="term" value="C:histone deacetylase complex"/>
    <property type="evidence" value="ECO:0007669"/>
    <property type="project" value="TreeGrafter"/>
</dbReference>
<dbReference type="Proteomes" id="UP000244722">
    <property type="component" value="Unassembled WGS sequence"/>
</dbReference>
<keyword evidence="3" id="KW-0539">Nucleus</keyword>
<dbReference type="GO" id="GO:0003712">
    <property type="term" value="F:transcription coregulator activity"/>
    <property type="evidence" value="ECO:0007669"/>
    <property type="project" value="TreeGrafter"/>
</dbReference>
<dbReference type="GO" id="GO:0046872">
    <property type="term" value="F:metal ion binding"/>
    <property type="evidence" value="ECO:0007669"/>
    <property type="project" value="UniProtKB-KW"/>
</dbReference>
<feature type="region of interest" description="Disordered" evidence="4">
    <location>
        <begin position="829"/>
        <end position="1031"/>
    </location>
</feature>
<evidence type="ECO:0000313" key="6">
    <source>
        <dbReference type="EMBL" id="PUU81050.1"/>
    </source>
</evidence>
<protein>
    <recommendedName>
        <fullName evidence="5">JmjC domain-containing protein</fullName>
    </recommendedName>
</protein>
<organism evidence="6 7">
    <name type="scientific">Tuber borchii</name>
    <name type="common">White truffle</name>
    <dbReference type="NCBI Taxonomy" id="42251"/>
    <lineage>
        <taxon>Eukaryota</taxon>
        <taxon>Fungi</taxon>
        <taxon>Dikarya</taxon>
        <taxon>Ascomycota</taxon>
        <taxon>Pezizomycotina</taxon>
        <taxon>Pezizomycetes</taxon>
        <taxon>Pezizales</taxon>
        <taxon>Tuberaceae</taxon>
        <taxon>Tuber</taxon>
    </lineage>
</organism>
<accession>A0A2T7A018</accession>
<dbReference type="PANTHER" id="PTHR12549:SF38">
    <property type="entry name" value="JMJC DOMAIN-CONTAINING HISTONE DEMETHYLASE 2, ISOFORM A"/>
    <property type="match status" value="1"/>
</dbReference>
<dbReference type="GO" id="GO:0031490">
    <property type="term" value="F:chromatin DNA binding"/>
    <property type="evidence" value="ECO:0007669"/>
    <property type="project" value="TreeGrafter"/>
</dbReference>
<dbReference type="GO" id="GO:0000785">
    <property type="term" value="C:chromatin"/>
    <property type="evidence" value="ECO:0007669"/>
    <property type="project" value="TreeGrafter"/>
</dbReference>
<feature type="compositionally biased region" description="Polar residues" evidence="4">
    <location>
        <begin position="127"/>
        <end position="139"/>
    </location>
</feature>
<feature type="compositionally biased region" description="Polar residues" evidence="4">
    <location>
        <begin position="987"/>
        <end position="999"/>
    </location>
</feature>
<name>A0A2T7A018_TUBBO</name>
<dbReference type="PROSITE" id="PS51184">
    <property type="entry name" value="JMJC"/>
    <property type="match status" value="1"/>
</dbReference>
<feature type="compositionally biased region" description="Basic residues" evidence="4">
    <location>
        <begin position="868"/>
        <end position="878"/>
    </location>
</feature>
<comment type="subcellular location">
    <subcellularLocation>
        <location evidence="1">Nucleus</location>
    </subcellularLocation>
</comment>
<reference evidence="6 7" key="1">
    <citation type="submission" date="2017-04" db="EMBL/GenBank/DDBJ databases">
        <title>Draft genome sequence of Tuber borchii Vittad., a whitish edible truffle.</title>
        <authorList>
            <consortium name="DOE Joint Genome Institute"/>
            <person name="Murat C."/>
            <person name="Kuo A."/>
            <person name="Barry K.W."/>
            <person name="Clum A."/>
            <person name="Dockter R.B."/>
            <person name="Fauchery L."/>
            <person name="Iotti M."/>
            <person name="Kohler A."/>
            <person name="Labutti K."/>
            <person name="Lindquist E.A."/>
            <person name="Lipzen A."/>
            <person name="Ohm R.A."/>
            <person name="Wang M."/>
            <person name="Grigoriev I.V."/>
            <person name="Zambonelli A."/>
            <person name="Martin F.M."/>
        </authorList>
    </citation>
    <scope>NUCLEOTIDE SEQUENCE [LARGE SCALE GENOMIC DNA]</scope>
    <source>
        <strain evidence="6 7">Tbo3840</strain>
    </source>
</reference>
<evidence type="ECO:0000256" key="4">
    <source>
        <dbReference type="SAM" id="MobiDB-lite"/>
    </source>
</evidence>
<dbReference type="SMART" id="SM00558">
    <property type="entry name" value="JmjC"/>
    <property type="match status" value="1"/>
</dbReference>
<proteinExistence type="predicted"/>
<dbReference type="InterPro" id="IPR003347">
    <property type="entry name" value="JmjC_dom"/>
</dbReference>
<dbReference type="GO" id="GO:0006357">
    <property type="term" value="P:regulation of transcription by RNA polymerase II"/>
    <property type="evidence" value="ECO:0007669"/>
    <property type="project" value="TreeGrafter"/>
</dbReference>
<dbReference type="STRING" id="42251.A0A2T7A018"/>
<evidence type="ECO:0000256" key="2">
    <source>
        <dbReference type="ARBA" id="ARBA00022723"/>
    </source>
</evidence>
<dbReference type="OrthoDB" id="1667110at2759"/>
<evidence type="ECO:0000256" key="3">
    <source>
        <dbReference type="ARBA" id="ARBA00023242"/>
    </source>
</evidence>
<feature type="compositionally biased region" description="Polar residues" evidence="4">
    <location>
        <begin position="918"/>
        <end position="927"/>
    </location>
</feature>
<dbReference type="EMBL" id="NESQ01000052">
    <property type="protein sequence ID" value="PUU81050.1"/>
    <property type="molecule type" value="Genomic_DNA"/>
</dbReference>
<dbReference type="Pfam" id="PF02373">
    <property type="entry name" value="JmjC"/>
    <property type="match status" value="1"/>
</dbReference>
<evidence type="ECO:0000259" key="5">
    <source>
        <dbReference type="PROSITE" id="PS51184"/>
    </source>
</evidence>
<dbReference type="InterPro" id="IPR045109">
    <property type="entry name" value="LSDs-like"/>
</dbReference>
<feature type="compositionally biased region" description="Low complexity" evidence="4">
    <location>
        <begin position="10"/>
        <end position="20"/>
    </location>
</feature>
<comment type="caution">
    <text evidence="6">The sequence shown here is derived from an EMBL/GenBank/DDBJ whole genome shotgun (WGS) entry which is preliminary data.</text>
</comment>
<dbReference type="PANTHER" id="PTHR12549">
    <property type="entry name" value="JMJC DOMAIN-CONTAINING HISTONE DEMETHYLATION PROTEIN"/>
    <property type="match status" value="1"/>
</dbReference>
<feature type="compositionally biased region" description="Polar residues" evidence="4">
    <location>
        <begin position="44"/>
        <end position="53"/>
    </location>
</feature>
<dbReference type="SUPFAM" id="SSF51197">
    <property type="entry name" value="Clavaminate synthase-like"/>
    <property type="match status" value="1"/>
</dbReference>
<evidence type="ECO:0000313" key="7">
    <source>
        <dbReference type="Proteomes" id="UP000244722"/>
    </source>
</evidence>
<gene>
    <name evidence="6" type="ORF">B9Z19DRAFT_1043776</name>
</gene>
<feature type="domain" description="JmjC" evidence="5">
    <location>
        <begin position="577"/>
        <end position="767"/>
    </location>
</feature>
<feature type="compositionally biased region" description="Acidic residues" evidence="4">
    <location>
        <begin position="835"/>
        <end position="846"/>
    </location>
</feature>
<keyword evidence="2" id="KW-0479">Metal-binding</keyword>
<keyword evidence="7" id="KW-1185">Reference proteome</keyword>
<evidence type="ECO:0000256" key="1">
    <source>
        <dbReference type="ARBA" id="ARBA00004123"/>
    </source>
</evidence>
<dbReference type="Gene3D" id="2.60.120.650">
    <property type="entry name" value="Cupin"/>
    <property type="match status" value="1"/>
</dbReference>